<dbReference type="EMBL" id="BJFL01000021">
    <property type="protein sequence ID" value="GDY32129.1"/>
    <property type="molecule type" value="Genomic_DNA"/>
</dbReference>
<accession>A0A4D4JCN2</accession>
<name>A0A4D4JCN2_9PSEU</name>
<evidence type="ECO:0000259" key="1">
    <source>
        <dbReference type="Pfam" id="PF01370"/>
    </source>
</evidence>
<dbReference type="InterPro" id="IPR036291">
    <property type="entry name" value="NAD(P)-bd_dom_sf"/>
</dbReference>
<dbReference type="GO" id="GO:0005737">
    <property type="term" value="C:cytoplasm"/>
    <property type="evidence" value="ECO:0007669"/>
    <property type="project" value="TreeGrafter"/>
</dbReference>
<dbReference type="InterPro" id="IPR051783">
    <property type="entry name" value="NAD(P)-dependent_oxidoreduct"/>
</dbReference>
<sequence length="332" mass="35447">MRMLVLGGTVFLGRTVAEEGVRRGHEVVCAARGESGTVPDGARLVRVDRNAEDALAALAGERFDAVVDVATMSYRWVSEALRALADRSGHWTFVSSINVYADTETVGQTTDAPLLDPVTAEADRPTPEVDPHLYGGIKVASENAVREATGERALVVRAGLIVGPGDRYDRFGYWPARFSRGGRVAVPDVPKQPFQYVDVRDLAAWIVSASEQRLPGTFDGAGPARPLLDVLRDIADAVGAPGTELVPVPVETLLEAGVTPWAGPRSLPLWAPSTHHGFVAHDTTATLAAGLRPRPLAEVARDALGYERSLGLDRERRAGLTPAGEADLLARL</sequence>
<protein>
    <submittedName>
        <fullName evidence="2">Reductase</fullName>
    </submittedName>
</protein>
<dbReference type="PANTHER" id="PTHR48079">
    <property type="entry name" value="PROTEIN YEEZ"/>
    <property type="match status" value="1"/>
</dbReference>
<organism evidence="2 3">
    <name type="scientific">Gandjariella thermophila</name>
    <dbReference type="NCBI Taxonomy" id="1931992"/>
    <lineage>
        <taxon>Bacteria</taxon>
        <taxon>Bacillati</taxon>
        <taxon>Actinomycetota</taxon>
        <taxon>Actinomycetes</taxon>
        <taxon>Pseudonocardiales</taxon>
        <taxon>Pseudonocardiaceae</taxon>
        <taxon>Gandjariella</taxon>
    </lineage>
</organism>
<dbReference type="Pfam" id="PF01370">
    <property type="entry name" value="Epimerase"/>
    <property type="match status" value="1"/>
</dbReference>
<dbReference type="SUPFAM" id="SSF51735">
    <property type="entry name" value="NAD(P)-binding Rossmann-fold domains"/>
    <property type="match status" value="1"/>
</dbReference>
<dbReference type="Proteomes" id="UP000298860">
    <property type="component" value="Unassembled WGS sequence"/>
</dbReference>
<dbReference type="GO" id="GO:0004029">
    <property type="term" value="F:aldehyde dehydrogenase (NAD+) activity"/>
    <property type="evidence" value="ECO:0007669"/>
    <property type="project" value="TreeGrafter"/>
</dbReference>
<dbReference type="RefSeq" id="WP_137815168.1">
    <property type="nucleotide sequence ID" value="NZ_BJFL01000021.1"/>
</dbReference>
<dbReference type="OrthoDB" id="7941246at2"/>
<dbReference type="Gene3D" id="3.40.50.720">
    <property type="entry name" value="NAD(P)-binding Rossmann-like Domain"/>
    <property type="match status" value="1"/>
</dbReference>
<reference evidence="3" key="1">
    <citation type="submission" date="2019-04" db="EMBL/GenBank/DDBJ databases">
        <title>Draft genome sequence of Pseudonocardiaceae bacterium SL3-2-4.</title>
        <authorList>
            <person name="Ningsih F."/>
            <person name="Yokota A."/>
            <person name="Sakai Y."/>
            <person name="Nanatani K."/>
            <person name="Yabe S."/>
            <person name="Oetari A."/>
            <person name="Sjamsuridzal W."/>
        </authorList>
    </citation>
    <scope>NUCLEOTIDE SEQUENCE [LARGE SCALE GENOMIC DNA]</scope>
    <source>
        <strain evidence="3">SL3-2-4</strain>
    </source>
</reference>
<dbReference type="AlphaFoldDB" id="A0A4D4JCN2"/>
<keyword evidence="3" id="KW-1185">Reference proteome</keyword>
<evidence type="ECO:0000313" key="3">
    <source>
        <dbReference type="Proteomes" id="UP000298860"/>
    </source>
</evidence>
<gene>
    <name evidence="2" type="ORF">GTS_37620</name>
</gene>
<feature type="domain" description="NAD-dependent epimerase/dehydratase" evidence="1">
    <location>
        <begin position="3"/>
        <end position="212"/>
    </location>
</feature>
<proteinExistence type="predicted"/>
<evidence type="ECO:0000313" key="2">
    <source>
        <dbReference type="EMBL" id="GDY32129.1"/>
    </source>
</evidence>
<dbReference type="InterPro" id="IPR001509">
    <property type="entry name" value="Epimerase_deHydtase"/>
</dbReference>
<comment type="caution">
    <text evidence="2">The sequence shown here is derived from an EMBL/GenBank/DDBJ whole genome shotgun (WGS) entry which is preliminary data.</text>
</comment>
<dbReference type="PANTHER" id="PTHR48079:SF6">
    <property type="entry name" value="NAD(P)-BINDING DOMAIN-CONTAINING PROTEIN-RELATED"/>
    <property type="match status" value="1"/>
</dbReference>